<dbReference type="EMBL" id="QNBE01000034">
    <property type="protein sequence ID" value="RKX70601.1"/>
    <property type="molecule type" value="Genomic_DNA"/>
</dbReference>
<reference evidence="3 4" key="1">
    <citation type="submission" date="2018-06" db="EMBL/GenBank/DDBJ databases">
        <title>Extensive metabolic versatility and redundancy in microbially diverse, dynamic hydrothermal sediments.</title>
        <authorList>
            <person name="Dombrowski N."/>
            <person name="Teske A."/>
            <person name="Baker B.J."/>
        </authorList>
    </citation>
    <scope>NUCLEOTIDE SEQUENCE [LARGE SCALE GENOMIC DNA]</scope>
    <source>
        <strain evidence="3">B36_G15</strain>
    </source>
</reference>
<evidence type="ECO:0000313" key="4">
    <source>
        <dbReference type="Proteomes" id="UP000268469"/>
    </source>
</evidence>
<gene>
    <name evidence="3" type="ORF">DRP53_04515</name>
</gene>
<comment type="caution">
    <text evidence="3">The sequence shown here is derived from an EMBL/GenBank/DDBJ whole genome shotgun (WGS) entry which is preliminary data.</text>
</comment>
<dbReference type="Pfam" id="PF13205">
    <property type="entry name" value="Big_5"/>
    <property type="match status" value="1"/>
</dbReference>
<feature type="domain" description="SbsA Ig-like" evidence="2">
    <location>
        <begin position="304"/>
        <end position="397"/>
    </location>
</feature>
<protein>
    <recommendedName>
        <fullName evidence="2">SbsA Ig-like domain-containing protein</fullName>
    </recommendedName>
</protein>
<name>A0A660SKN9_UNCW3</name>
<proteinExistence type="predicted"/>
<dbReference type="AlphaFoldDB" id="A0A660SKN9"/>
<evidence type="ECO:0000259" key="2">
    <source>
        <dbReference type="Pfam" id="PF13205"/>
    </source>
</evidence>
<organism evidence="3 4">
    <name type="scientific">candidate division WOR-3 bacterium</name>
    <dbReference type="NCBI Taxonomy" id="2052148"/>
    <lineage>
        <taxon>Bacteria</taxon>
        <taxon>Bacteria division WOR-3</taxon>
    </lineage>
</organism>
<dbReference type="Gene3D" id="2.60.40.1220">
    <property type="match status" value="1"/>
</dbReference>
<dbReference type="InterPro" id="IPR014755">
    <property type="entry name" value="Cu-Rt/internalin_Ig-like"/>
</dbReference>
<dbReference type="Proteomes" id="UP000268469">
    <property type="component" value="Unassembled WGS sequence"/>
</dbReference>
<evidence type="ECO:0000313" key="3">
    <source>
        <dbReference type="EMBL" id="RKX70601.1"/>
    </source>
</evidence>
<keyword evidence="1" id="KW-0732">Signal</keyword>
<sequence>MRTKLIPLVGIALLPSLVFTITRDEIYSNGVIWEIIDEWSPQKDTAHFPYYGIYYSDWTVPGSYYVEAYVYGGVDSKGQFLARIRSGDCAGGKNTKSVWLKEYGKPDGILPAEKLAGIDCSAFVSACWEISRYNTVGLANISLKLDDKNKLKPGDILNKPNVHVVLVLSVPQNGRVTTIEATPPGIILNPYRPFSELPGYEPYSIFPQFAKETPSDGEEITDPKPTISVEVTGSGDIIPDLMLLDGKAVNFVTEQIQDGKRLKFTPGENLKDGEHTVEVHAVNKKVNKNFEDLYFWSFEIRASYPVVVSTTPSDKEQGVDISTDIVITFSKEMDRGSINEGTVLFDPPLQGGFTTSWDASGKTVTLTLTDPEHDLEFLEDYEVTVTEGVMDINGVKLDGDRDGKPEDV</sequence>
<dbReference type="InterPro" id="IPR032812">
    <property type="entry name" value="SbsA_Ig"/>
</dbReference>
<accession>A0A660SKN9</accession>
<evidence type="ECO:0000256" key="1">
    <source>
        <dbReference type="ARBA" id="ARBA00022729"/>
    </source>
</evidence>